<dbReference type="EMBL" id="JAAONZ010000034">
    <property type="protein sequence ID" value="NHO68495.1"/>
    <property type="molecule type" value="Genomic_DNA"/>
</dbReference>
<dbReference type="SUPFAM" id="SSF103515">
    <property type="entry name" value="Autotransporter"/>
    <property type="match status" value="1"/>
</dbReference>
<comment type="caution">
    <text evidence="3">The sequence shown here is derived from an EMBL/GenBank/DDBJ whole genome shotgun (WGS) entry which is preliminary data.</text>
</comment>
<evidence type="ECO:0000256" key="1">
    <source>
        <dbReference type="SAM" id="SignalP"/>
    </source>
</evidence>
<accession>A0A9E5MQD6</accession>
<dbReference type="Gene3D" id="2.40.128.130">
    <property type="entry name" value="Autotransporter beta-domain"/>
    <property type="match status" value="1"/>
</dbReference>
<feature type="domain" description="Autotransporter" evidence="2">
    <location>
        <begin position="818"/>
        <end position="1095"/>
    </location>
</feature>
<protein>
    <submittedName>
        <fullName evidence="3">Autotransporter domain-containing protein</fullName>
    </submittedName>
</protein>
<keyword evidence="4" id="KW-1185">Reference proteome</keyword>
<feature type="chain" id="PRO_5039482424" evidence="1">
    <location>
        <begin position="24"/>
        <end position="1095"/>
    </location>
</feature>
<dbReference type="InterPro" id="IPR005546">
    <property type="entry name" value="Autotransporte_beta"/>
</dbReference>
<gene>
    <name evidence="3" type="ORF">G8770_23330</name>
</gene>
<dbReference type="Proteomes" id="UP000787472">
    <property type="component" value="Unassembled WGS sequence"/>
</dbReference>
<feature type="signal peptide" evidence="1">
    <location>
        <begin position="1"/>
        <end position="23"/>
    </location>
</feature>
<dbReference type="Pfam" id="PF03797">
    <property type="entry name" value="Autotransporter"/>
    <property type="match status" value="1"/>
</dbReference>
<dbReference type="SMART" id="SM00869">
    <property type="entry name" value="Autotransporter"/>
    <property type="match status" value="1"/>
</dbReference>
<evidence type="ECO:0000313" key="3">
    <source>
        <dbReference type="EMBL" id="NHO68495.1"/>
    </source>
</evidence>
<evidence type="ECO:0000259" key="2">
    <source>
        <dbReference type="PROSITE" id="PS51208"/>
    </source>
</evidence>
<reference evidence="3" key="1">
    <citation type="submission" date="2020-03" db="EMBL/GenBank/DDBJ databases">
        <authorList>
            <person name="Guo F."/>
        </authorList>
    </citation>
    <scope>NUCLEOTIDE SEQUENCE</scope>
    <source>
        <strain evidence="3">JCM 30134</strain>
    </source>
</reference>
<dbReference type="RefSeq" id="WP_167192462.1">
    <property type="nucleotide sequence ID" value="NZ_JAAONZ010000034.1"/>
</dbReference>
<organism evidence="3 4">
    <name type="scientific">Pseudomaricurvus hydrocarbonicus</name>
    <dbReference type="NCBI Taxonomy" id="1470433"/>
    <lineage>
        <taxon>Bacteria</taxon>
        <taxon>Pseudomonadati</taxon>
        <taxon>Pseudomonadota</taxon>
        <taxon>Gammaproteobacteria</taxon>
        <taxon>Cellvibrionales</taxon>
        <taxon>Cellvibrionaceae</taxon>
        <taxon>Pseudomaricurvus</taxon>
    </lineage>
</organism>
<dbReference type="InterPro" id="IPR036709">
    <property type="entry name" value="Autotransporte_beta_dom_sf"/>
</dbReference>
<name>A0A9E5MQD6_9GAMM</name>
<proteinExistence type="predicted"/>
<sequence length="1095" mass="111197">MKIPFQKNLLAMSVLMVSMGSQAADFTLSSAETDIVELDSPYETVTVTAAGSVNCAGCEDSALILVGEGFGSLSNAGSLTGGSGGDGLSLALGAMSGDVVNTGTISTIAPDDSLTPDGNSAVRVVYLNEPGAVGGFTLGGNIINDTSGQMFSNGDGYTVEVQEGSSAGGLINRGLIRNDDGSSVGIAGSLTGGIDNSGTIEADSAGIVVQGDLAGGISNSGTIATNESNIEVQGELSGGITNRGTLEVTAGEAWTDAIAVDGLLTGGILNDTAGEIIRNADACTDDPYCLGGGIAVYAGGEVAGGITNKGTIDTTVNGLGNARDAGIILMSVQDSEGVLLGAPTVTGDVSNSGTITSDFAAIYIGGSTVNGDLVNSGMLTAGHGILLSSHAAEVGAGADIEGVHLRMVEAAESVKATVLDGSIRNDGDIFAYDSDGLTLDGDVTITGDIINTGTIISYATTNSDSAFGAIWLGDDSKGGVTVEGSIINSGLLRATPYSSDPDLNRGVITINGSHSVAGIINQAGGEIDNLVFESHSDAYAIWVDDSASLGFITNAGTIYGDIDFGANGGVFNALGGTNFAVRNASRINIKSTGAVGATVSKFYDEADFVYDGVLGVDAFGSASGLAYGQLEVGRGADLRGASVDINVSGDDFIADGDRFTFLTAATGGVGTLQSDITSASDNSVVLNFSVEQVDNTLVAVVARSKITEVLESVSTTGGSAGTNNQEVAGSLDVVVTAMSEGAVAEDSELGQVINDISALGSAEAVAAAVESLQPEAVSGNVAGASAAGNAAAGAVNTRQASLRGYQSEYGESGMVAGGEVTVNGFWLQGYGSNADQDEQSGIDGYAVDTAGLALGFDLPLSDKLTAGLAFTYGQTDVESDDKNTIDIDSYQLSAYGSYNASGYFVDTMLSYAQNTYDSRRTLFNGLVARGDHDGQQYDLRTRLGYPLAINEALHITPQLSAQYTYLDEDRYSEKGAGNAGLTIAPDDNEAFILGASMEAAYRFTSAGQNLWVPSLTLGVYEDLIGDAAEFNSSFVGLPGSGFTTRGADVETTSYVAGLGLRVYGQGNLDVSFNYDYIARSGYESQNLQATVRLGF</sequence>
<dbReference type="PROSITE" id="PS51208">
    <property type="entry name" value="AUTOTRANSPORTER"/>
    <property type="match status" value="1"/>
</dbReference>
<evidence type="ECO:0000313" key="4">
    <source>
        <dbReference type="Proteomes" id="UP000787472"/>
    </source>
</evidence>
<dbReference type="AlphaFoldDB" id="A0A9E5MQD6"/>
<keyword evidence="1" id="KW-0732">Signal</keyword>